<dbReference type="Proteomes" id="UP000531594">
    <property type="component" value="Unassembled WGS sequence"/>
</dbReference>
<dbReference type="PANTHER" id="PTHR17985">
    <property type="entry name" value="SER/THR-RICH PROTEIN T10 IN DGCR REGION"/>
    <property type="match status" value="1"/>
</dbReference>
<feature type="chain" id="PRO_5039290258" evidence="1">
    <location>
        <begin position="23"/>
        <end position="261"/>
    </location>
</feature>
<evidence type="ECO:0000313" key="3">
    <source>
        <dbReference type="Proteomes" id="UP000531594"/>
    </source>
</evidence>
<comment type="caution">
    <text evidence="2">The sequence shown here is derived from an EMBL/GenBank/DDBJ whole genome shotgun (WGS) entry which is preliminary data.</text>
</comment>
<dbReference type="AlphaFoldDB" id="A0A7X0LWB7"/>
<dbReference type="EMBL" id="JACHGK010000005">
    <property type="protein sequence ID" value="MBB6445347.1"/>
    <property type="molecule type" value="Genomic_DNA"/>
</dbReference>
<sequence length="261" mass="30294">MTNIVKAVVSMCLILFAYHVHPDIPLIVAANRDEFYQRPTKAAHYWDDRQEILAGRDLEKWGTWMGVTREGRFAALTNYRNPNEETAGKRSRGELVAQYLTYDGDTEDYLKKLEQNQREYPGYNILLGDVNELCYYSNVNSQMKVLEPGIYGLSNHFLNTEWPKVKFGKAGLLKTLSDPSLPMQEELFRLLQHADPAPDKLLPHTGVSLEWERMLSPLFIKSDDYGTRSSTVLLMREKKIDFIERVYQNNEMVEQHFIIEP</sequence>
<evidence type="ECO:0000256" key="1">
    <source>
        <dbReference type="SAM" id="SignalP"/>
    </source>
</evidence>
<reference evidence="2 3" key="1">
    <citation type="submission" date="2020-08" db="EMBL/GenBank/DDBJ databases">
        <title>Genomic Encyclopedia of Type Strains, Phase IV (KMG-IV): sequencing the most valuable type-strain genomes for metagenomic binning, comparative biology and taxonomic classification.</title>
        <authorList>
            <person name="Goeker M."/>
        </authorList>
    </citation>
    <scope>NUCLEOTIDE SEQUENCE [LARGE SCALE GENOMIC DNA]</scope>
    <source>
        <strain evidence="2 3">DSM 5391</strain>
    </source>
</reference>
<organism evidence="2 3">
    <name type="scientific">Bacillus benzoevorans</name>
    <dbReference type="NCBI Taxonomy" id="1456"/>
    <lineage>
        <taxon>Bacteria</taxon>
        <taxon>Bacillati</taxon>
        <taxon>Bacillota</taxon>
        <taxon>Bacilli</taxon>
        <taxon>Bacillales</taxon>
        <taxon>Bacillaceae</taxon>
        <taxon>Bacillus</taxon>
    </lineage>
</organism>
<accession>A0A7X0LWB7</accession>
<dbReference type="InterPro" id="IPR008551">
    <property type="entry name" value="TANGO2"/>
</dbReference>
<feature type="signal peptide" evidence="1">
    <location>
        <begin position="1"/>
        <end position="22"/>
    </location>
</feature>
<proteinExistence type="predicted"/>
<keyword evidence="3" id="KW-1185">Reference proteome</keyword>
<dbReference type="RefSeq" id="WP_377802219.1">
    <property type="nucleotide sequence ID" value="NZ_JBHLZA010000068.1"/>
</dbReference>
<evidence type="ECO:0000313" key="2">
    <source>
        <dbReference type="EMBL" id="MBB6445347.1"/>
    </source>
</evidence>
<keyword evidence="1" id="KW-0732">Signal</keyword>
<dbReference type="Pfam" id="PF05742">
    <property type="entry name" value="TANGO2"/>
    <property type="match status" value="1"/>
</dbReference>
<protein>
    <submittedName>
        <fullName evidence="2">Uncharacterized protein with NRDE domain</fullName>
    </submittedName>
</protein>
<dbReference type="PANTHER" id="PTHR17985:SF8">
    <property type="entry name" value="TRANSPORT AND GOLGI ORGANIZATION PROTEIN 2 HOMOLOG"/>
    <property type="match status" value="1"/>
</dbReference>
<name>A0A7X0LWB7_9BACI</name>
<dbReference type="Gene3D" id="3.60.60.10">
    <property type="entry name" value="Penicillin V Acylase, Chain A"/>
    <property type="match status" value="1"/>
</dbReference>
<gene>
    <name evidence="2" type="ORF">HNR53_001965</name>
</gene>